<comment type="caution">
    <text evidence="1">The sequence shown here is derived from an EMBL/GenBank/DDBJ whole genome shotgun (WGS) entry which is preliminary data.</text>
</comment>
<name>A0AAD3TED1_NEPGR</name>
<gene>
    <name evidence="1" type="ORF">Nepgr_028830</name>
</gene>
<protein>
    <submittedName>
        <fullName evidence="1">Uncharacterized protein</fullName>
    </submittedName>
</protein>
<dbReference type="EMBL" id="BSYO01000032">
    <property type="protein sequence ID" value="GMH26987.1"/>
    <property type="molecule type" value="Genomic_DNA"/>
</dbReference>
<dbReference type="AlphaFoldDB" id="A0AAD3TED1"/>
<evidence type="ECO:0000313" key="1">
    <source>
        <dbReference type="EMBL" id="GMH26987.1"/>
    </source>
</evidence>
<evidence type="ECO:0000313" key="2">
    <source>
        <dbReference type="Proteomes" id="UP001279734"/>
    </source>
</evidence>
<accession>A0AAD3TED1</accession>
<dbReference type="Proteomes" id="UP001279734">
    <property type="component" value="Unassembled WGS sequence"/>
</dbReference>
<organism evidence="1 2">
    <name type="scientific">Nepenthes gracilis</name>
    <name type="common">Slender pitcher plant</name>
    <dbReference type="NCBI Taxonomy" id="150966"/>
    <lineage>
        <taxon>Eukaryota</taxon>
        <taxon>Viridiplantae</taxon>
        <taxon>Streptophyta</taxon>
        <taxon>Embryophyta</taxon>
        <taxon>Tracheophyta</taxon>
        <taxon>Spermatophyta</taxon>
        <taxon>Magnoliopsida</taxon>
        <taxon>eudicotyledons</taxon>
        <taxon>Gunneridae</taxon>
        <taxon>Pentapetalae</taxon>
        <taxon>Caryophyllales</taxon>
        <taxon>Nepenthaceae</taxon>
        <taxon>Nepenthes</taxon>
    </lineage>
</organism>
<reference evidence="1" key="1">
    <citation type="submission" date="2023-05" db="EMBL/GenBank/DDBJ databases">
        <title>Nepenthes gracilis genome sequencing.</title>
        <authorList>
            <person name="Fukushima K."/>
        </authorList>
    </citation>
    <scope>NUCLEOTIDE SEQUENCE</scope>
    <source>
        <strain evidence="1">SING2019-196</strain>
    </source>
</reference>
<keyword evidence="2" id="KW-1185">Reference proteome</keyword>
<proteinExistence type="predicted"/>
<sequence>MRIAPNPRVDACALKALETTLGAPTKPLSVPKFDAQFPSKIVAAYQHIARSFRLVLALHRICSKLTAY</sequence>